<gene>
    <name evidence="2" type="ORF">BGZ97_009163</name>
</gene>
<evidence type="ECO:0000313" key="2">
    <source>
        <dbReference type="EMBL" id="KAG0282030.1"/>
    </source>
</evidence>
<reference evidence="2" key="1">
    <citation type="journal article" date="2020" name="Fungal Divers.">
        <title>Resolving the Mortierellaceae phylogeny through synthesis of multi-gene phylogenetics and phylogenomics.</title>
        <authorList>
            <person name="Vandepol N."/>
            <person name="Liber J."/>
            <person name="Desiro A."/>
            <person name="Na H."/>
            <person name="Kennedy M."/>
            <person name="Barry K."/>
            <person name="Grigoriev I.V."/>
            <person name="Miller A.N."/>
            <person name="O'Donnell K."/>
            <person name="Stajich J.E."/>
            <person name="Bonito G."/>
        </authorList>
    </citation>
    <scope>NUCLEOTIDE SEQUENCE</scope>
    <source>
        <strain evidence="2">NVP60</strain>
    </source>
</reference>
<feature type="region of interest" description="Disordered" evidence="1">
    <location>
        <begin position="151"/>
        <end position="191"/>
    </location>
</feature>
<feature type="region of interest" description="Disordered" evidence="1">
    <location>
        <begin position="225"/>
        <end position="260"/>
    </location>
</feature>
<feature type="region of interest" description="Disordered" evidence="1">
    <location>
        <begin position="75"/>
        <end position="97"/>
    </location>
</feature>
<accession>A0A9P6QRA9</accession>
<keyword evidence="3" id="KW-1185">Reference proteome</keyword>
<dbReference type="AlphaFoldDB" id="A0A9P6QRA9"/>
<evidence type="ECO:0000256" key="1">
    <source>
        <dbReference type="SAM" id="MobiDB-lite"/>
    </source>
</evidence>
<dbReference type="EMBL" id="JAAAIN010004339">
    <property type="protein sequence ID" value="KAG0282030.1"/>
    <property type="molecule type" value="Genomic_DNA"/>
</dbReference>
<dbReference type="Proteomes" id="UP000823405">
    <property type="component" value="Unassembled WGS sequence"/>
</dbReference>
<feature type="compositionally biased region" description="Low complexity" evidence="1">
    <location>
        <begin position="75"/>
        <end position="91"/>
    </location>
</feature>
<feature type="compositionally biased region" description="Low complexity" evidence="1">
    <location>
        <begin position="153"/>
        <end position="184"/>
    </location>
</feature>
<proteinExistence type="predicted"/>
<name>A0A9P6QRA9_9FUNG</name>
<organism evidence="2 3">
    <name type="scientific">Linnemannia gamsii</name>
    <dbReference type="NCBI Taxonomy" id="64522"/>
    <lineage>
        <taxon>Eukaryota</taxon>
        <taxon>Fungi</taxon>
        <taxon>Fungi incertae sedis</taxon>
        <taxon>Mucoromycota</taxon>
        <taxon>Mortierellomycotina</taxon>
        <taxon>Mortierellomycetes</taxon>
        <taxon>Mortierellales</taxon>
        <taxon>Mortierellaceae</taxon>
        <taxon>Linnemannia</taxon>
    </lineage>
</organism>
<comment type="caution">
    <text evidence="2">The sequence shown here is derived from an EMBL/GenBank/DDBJ whole genome shotgun (WGS) entry which is preliminary data.</text>
</comment>
<dbReference type="OrthoDB" id="2436324at2759"/>
<feature type="non-terminal residue" evidence="2">
    <location>
        <position position="442"/>
    </location>
</feature>
<evidence type="ECO:0000313" key="3">
    <source>
        <dbReference type="Proteomes" id="UP000823405"/>
    </source>
</evidence>
<protein>
    <submittedName>
        <fullName evidence="2">Uncharacterized protein</fullName>
    </submittedName>
</protein>
<sequence length="442" mass="48037">TANTYFRDLSKDIANIWSGDTFTKLLNYTIRTILRLNLTPNKEQQARNIRQQKALAHSSKIKAYASASASTSATASAFGNPPSAAGNPPSAYDSHSSAYRSASPRKWEHLLKIKELMVKLDRLMFKDHTPTTQNRIEAVSTQLAYLSRSCAHPTSSSSTTPQLTATASTPTSSSTPTVTTAAPAGHPFDSGREKEFVSISGVLVPTTMADVVAQDLGEREFDVDVIGDDGGYGDSSPSEKDRAVLTSGSNETPAEQVDEPTAKKVTALQTLTRTLLLSASIRHENIDANWVRKSSFSNDDFTTDECHLVAKMVRLLRPYIPSQGAQGSDRLGDHNPLLLAPFCVIANTLLRATGYSHFARRLSPIPSICSLHALQLSATGLYETLSGYHDGRFKILGPDGPIIQVSQVTKSNAHRDVVFASFFNMDVIHDLCSQHGVVFARR</sequence>